<reference evidence="1 2" key="1">
    <citation type="journal article" date="2022" name="bioRxiv">
        <title>The genome of the oomycete Peronosclerospora sorghi, a cosmopolitan pathogen of maize and sorghum, is inflated with dispersed pseudogenes.</title>
        <authorList>
            <person name="Fletcher K."/>
            <person name="Martin F."/>
            <person name="Isakeit T."/>
            <person name="Cavanaugh K."/>
            <person name="Magill C."/>
            <person name="Michelmore R."/>
        </authorList>
    </citation>
    <scope>NUCLEOTIDE SEQUENCE [LARGE SCALE GENOMIC DNA]</scope>
    <source>
        <strain evidence="1">P6</strain>
    </source>
</reference>
<proteinExistence type="predicted"/>
<dbReference type="EMBL" id="CM047583">
    <property type="protein sequence ID" value="KAI9913587.1"/>
    <property type="molecule type" value="Genomic_DNA"/>
</dbReference>
<comment type="caution">
    <text evidence="1">The sequence shown here is derived from an EMBL/GenBank/DDBJ whole genome shotgun (WGS) entry which is preliminary data.</text>
</comment>
<protein>
    <submittedName>
        <fullName evidence="1">Uncharacterized protein</fullName>
    </submittedName>
</protein>
<gene>
    <name evidence="1" type="ORF">PsorP6_005640</name>
</gene>
<organism evidence="1 2">
    <name type="scientific">Peronosclerospora sorghi</name>
    <dbReference type="NCBI Taxonomy" id="230839"/>
    <lineage>
        <taxon>Eukaryota</taxon>
        <taxon>Sar</taxon>
        <taxon>Stramenopiles</taxon>
        <taxon>Oomycota</taxon>
        <taxon>Peronosporomycetes</taxon>
        <taxon>Peronosporales</taxon>
        <taxon>Peronosporaceae</taxon>
        <taxon>Peronosclerospora</taxon>
    </lineage>
</organism>
<name>A0ACC0W560_9STRA</name>
<keyword evidence="2" id="KW-1185">Reference proteome</keyword>
<evidence type="ECO:0000313" key="1">
    <source>
        <dbReference type="EMBL" id="KAI9913587.1"/>
    </source>
</evidence>
<accession>A0ACC0W560</accession>
<evidence type="ECO:0000313" key="2">
    <source>
        <dbReference type="Proteomes" id="UP001163321"/>
    </source>
</evidence>
<sequence length="107" mass="11660">MRYVSQVHPIKHARHPLEFLGLIPLALAVVQVNRTIPEFTGKGSPLILPMTGIQSYVLSDKNEKKGMDRHSTVAPATDCGNPPDCTSSRPVRSEISLQRGTAARSTL</sequence>
<dbReference type="Proteomes" id="UP001163321">
    <property type="component" value="Chromosome 4"/>
</dbReference>